<dbReference type="Pfam" id="PF06089">
    <property type="entry name" value="Asparaginase_II"/>
    <property type="match status" value="1"/>
</dbReference>
<dbReference type="EMBL" id="CP001145">
    <property type="protein sequence ID" value="ACI17925.1"/>
    <property type="molecule type" value="Genomic_DNA"/>
</dbReference>
<name>B5Y852_COPPD</name>
<evidence type="ECO:0000313" key="1">
    <source>
        <dbReference type="EMBL" id="ACI17925.1"/>
    </source>
</evidence>
<dbReference type="RefSeq" id="WP_012544576.1">
    <property type="nucleotide sequence ID" value="NC_011295.1"/>
</dbReference>
<reference evidence="2" key="1">
    <citation type="submission" date="2008-08" db="EMBL/GenBank/DDBJ databases">
        <title>The complete genome sequence of Coprothermobacter proteolyticus strain ATCC 5245 / DSM 5265 / BT.</title>
        <authorList>
            <person name="Dodson R.J."/>
            <person name="Durkin A.S."/>
            <person name="Wu M."/>
            <person name="Eisen J."/>
            <person name="Sutton G."/>
        </authorList>
    </citation>
    <scope>NUCLEOTIDE SEQUENCE [LARGE SCALE GENOMIC DNA]</scope>
    <source>
        <strain evidence="2">ATCC 35245 / DSM 5265 / OCM 4 / BT</strain>
    </source>
</reference>
<dbReference type="PANTHER" id="PTHR42110">
    <property type="entry name" value="L-ASPARAGINASE, PUTATIVE (AFU_ORTHOLOGUE AFUA_3G11890)-RELATED"/>
    <property type="match status" value="1"/>
</dbReference>
<dbReference type="Proteomes" id="UP000001732">
    <property type="component" value="Chromosome"/>
</dbReference>
<gene>
    <name evidence="1" type="ordered locus">COPRO5265_0593</name>
</gene>
<dbReference type="HOGENOM" id="CLU_062004_0_0_9"/>
<dbReference type="PANTHER" id="PTHR42110:SF1">
    <property type="entry name" value="L-ASPARAGINASE, PUTATIVE (AFU_ORTHOLOGUE AFUA_3G11890)-RELATED"/>
    <property type="match status" value="1"/>
</dbReference>
<keyword evidence="1" id="KW-0378">Hydrolase</keyword>
<dbReference type="InterPro" id="IPR010349">
    <property type="entry name" value="Asparaginase_II"/>
</dbReference>
<sequence>MEDYANPPTLGALVLRNELTESVHYADAVVVDYKGRLIASAGSPQRVTFLRSASKPLQAIPMLMDKLDIQYGFTMEEIAVMCASHSGTLEHVELVRSALKKIGLDESYLQCGVHEPFDKSTAEFIKLNNIELTPAFHNCSGKHTGMLAQCVYHKWPLQTYFLLDHPVQQRILKIVSEFFEMPPEKVEIGIDGCGVPVFGVPLYNAALAFAKLGTPEILPEEYKEPASKVAMAMTRYPHLVAGKGRFDTEFMLFFQGAFLSKGGAEAVQLVSVLNRGLGIAVKVVDGSSRALGAITLEVLRQLGLVTDEDIHGEALKNQYQPPVKNHRQEVVGIIKPVIKLKVDPGWKVLS</sequence>
<dbReference type="KEGG" id="cpo:COPRO5265_0593"/>
<dbReference type="GO" id="GO:0004067">
    <property type="term" value="F:asparaginase activity"/>
    <property type="evidence" value="ECO:0007669"/>
    <property type="project" value="UniProtKB-EC"/>
</dbReference>
<dbReference type="OrthoDB" id="9770793at2"/>
<proteinExistence type="predicted"/>
<protein>
    <submittedName>
        <fullName evidence="1">L-asparaginase, thermolabile</fullName>
        <ecNumber evidence="1">3.5.1.1</ecNumber>
    </submittedName>
</protein>
<evidence type="ECO:0000313" key="2">
    <source>
        <dbReference type="Proteomes" id="UP000001732"/>
    </source>
</evidence>
<organism evidence="1 2">
    <name type="scientific">Coprothermobacter proteolyticus (strain ATCC 35245 / DSM 5265 / OCM 4 / BT)</name>
    <dbReference type="NCBI Taxonomy" id="309798"/>
    <lineage>
        <taxon>Bacteria</taxon>
        <taxon>Pseudomonadati</taxon>
        <taxon>Coprothermobacterota</taxon>
        <taxon>Coprothermobacteria</taxon>
        <taxon>Coprothermobacterales</taxon>
        <taxon>Coprothermobacteraceae</taxon>
        <taxon>Coprothermobacter</taxon>
    </lineage>
</organism>
<accession>B5Y852</accession>
<dbReference type="eggNOG" id="COG4448">
    <property type="taxonomic scope" value="Bacteria"/>
</dbReference>
<dbReference type="AlphaFoldDB" id="B5Y852"/>
<keyword evidence="2" id="KW-1185">Reference proteome</keyword>
<dbReference type="EC" id="3.5.1.1" evidence="1"/>
<reference evidence="1 2" key="2">
    <citation type="journal article" date="2014" name="Genome Announc.">
        <title>Complete Genome Sequence of Coprothermobacter proteolyticus DSM 5265.</title>
        <authorList>
            <person name="Alexiev A."/>
            <person name="Coil D.A."/>
            <person name="Badger J.H."/>
            <person name="Enticknap J."/>
            <person name="Ward N."/>
            <person name="Robb F.T."/>
            <person name="Eisen J.A."/>
        </authorList>
    </citation>
    <scope>NUCLEOTIDE SEQUENCE [LARGE SCALE GENOMIC DNA]</scope>
    <source>
        <strain evidence="2">ATCC 35245 / DSM 5265 / OCM 4 / BT</strain>
    </source>
</reference>